<accession>A0A6N7L1C7</accession>
<evidence type="ECO:0000313" key="1">
    <source>
        <dbReference type="EMBL" id="MQS17451.1"/>
    </source>
</evidence>
<dbReference type="Proteomes" id="UP000450000">
    <property type="component" value="Unassembled WGS sequence"/>
</dbReference>
<name>A0A6N7L1C7_9ACTN</name>
<dbReference type="AlphaFoldDB" id="A0A6N7L1C7"/>
<dbReference type="Pfam" id="PF14081">
    <property type="entry name" value="DUF4262"/>
    <property type="match status" value="1"/>
</dbReference>
<gene>
    <name evidence="1" type="ORF">F7Q99_36030</name>
</gene>
<comment type="caution">
    <text evidence="1">The sequence shown here is derived from an EMBL/GenBank/DDBJ whole genome shotgun (WGS) entry which is preliminary data.</text>
</comment>
<dbReference type="RefSeq" id="WP_153470303.1">
    <property type="nucleotide sequence ID" value="NZ_WBOF01000004.1"/>
</dbReference>
<reference evidence="1 2" key="1">
    <citation type="submission" date="2019-09" db="EMBL/GenBank/DDBJ databases">
        <title>Genome Sequences of Streptomyces kaniharaensis ATCC 21070.</title>
        <authorList>
            <person name="Zhu W."/>
            <person name="De Crecy-Lagard V."/>
            <person name="Richards N.G."/>
        </authorList>
    </citation>
    <scope>NUCLEOTIDE SEQUENCE [LARGE SCALE GENOMIC DNA]</scope>
    <source>
        <strain evidence="1 2">SF-557</strain>
    </source>
</reference>
<dbReference type="OrthoDB" id="511192at2"/>
<dbReference type="InterPro" id="IPR025358">
    <property type="entry name" value="DUF4262"/>
</dbReference>
<organism evidence="1 2">
    <name type="scientific">Streptomyces kaniharaensis</name>
    <dbReference type="NCBI Taxonomy" id="212423"/>
    <lineage>
        <taxon>Bacteria</taxon>
        <taxon>Bacillati</taxon>
        <taxon>Actinomycetota</taxon>
        <taxon>Actinomycetes</taxon>
        <taxon>Kitasatosporales</taxon>
        <taxon>Streptomycetaceae</taxon>
        <taxon>Streptomyces</taxon>
    </lineage>
</organism>
<sequence length="154" mass="16789">MPSIPADTRKQMAAYLQQLAARINEKGYAIPFIPADPRTGEPSLAYTVGLHVHRGYELAVSGLDYEMSCSALNSLAVRLLEQQTPPTPDMEVRGAVGGGYPLRLRQAGSALPFVLVRTIYRRNPPVWQAVWPDREGRFPGDAACTLSTGAQLPL</sequence>
<dbReference type="EMBL" id="WBOF01000004">
    <property type="protein sequence ID" value="MQS17451.1"/>
    <property type="molecule type" value="Genomic_DNA"/>
</dbReference>
<proteinExistence type="predicted"/>
<keyword evidence="2" id="KW-1185">Reference proteome</keyword>
<protein>
    <submittedName>
        <fullName evidence="1">DUF4262 domain-containing protein</fullName>
    </submittedName>
</protein>
<evidence type="ECO:0000313" key="2">
    <source>
        <dbReference type="Proteomes" id="UP000450000"/>
    </source>
</evidence>